<evidence type="ECO:0000256" key="1">
    <source>
        <dbReference type="SAM" id="MobiDB-lite"/>
    </source>
</evidence>
<dbReference type="HOGENOM" id="CLU_415260_0_0_1"/>
<evidence type="ECO:0000313" key="4">
    <source>
        <dbReference type="Proteomes" id="UP000007014"/>
    </source>
</evidence>
<evidence type="ECO:0000313" key="3">
    <source>
        <dbReference type="EMBL" id="BAM81354.1"/>
    </source>
</evidence>
<dbReference type="Proteomes" id="UP000007014">
    <property type="component" value="Chromosome 14"/>
</dbReference>
<dbReference type="AlphaFoldDB" id="M1V9B5"/>
<dbReference type="OrthoDB" id="3486at2759"/>
<dbReference type="GO" id="GO:0005737">
    <property type="term" value="C:cytoplasm"/>
    <property type="evidence" value="ECO:0007669"/>
    <property type="project" value="TreeGrafter"/>
</dbReference>
<dbReference type="Pfam" id="PF09794">
    <property type="entry name" value="Avl9"/>
    <property type="match status" value="1"/>
</dbReference>
<dbReference type="PANTHER" id="PTHR31017:SF1">
    <property type="entry name" value="LATE SECRETORY PATHWAY PROTEIN AVL9 HOMOLOG"/>
    <property type="match status" value="1"/>
</dbReference>
<dbReference type="Gramene" id="CMN275CT">
    <property type="protein sequence ID" value="CMN275CT"/>
    <property type="gene ID" value="CMN275C"/>
</dbReference>
<reference evidence="3 4" key="2">
    <citation type="journal article" date="2007" name="BMC Biol.">
        <title>A 100%-complete sequence reveals unusually simple genomic features in the hot-spring red alga Cyanidioschyzon merolae.</title>
        <authorList>
            <person name="Nozaki H."/>
            <person name="Takano H."/>
            <person name="Misumi O."/>
            <person name="Terasawa K."/>
            <person name="Matsuzaki M."/>
            <person name="Maruyama S."/>
            <person name="Nishida K."/>
            <person name="Yagisawa F."/>
            <person name="Yoshida Y."/>
            <person name="Fujiwara T."/>
            <person name="Takio S."/>
            <person name="Tamura K."/>
            <person name="Chung S.J."/>
            <person name="Nakamura S."/>
            <person name="Kuroiwa H."/>
            <person name="Tanaka K."/>
            <person name="Sato N."/>
            <person name="Kuroiwa T."/>
        </authorList>
    </citation>
    <scope>NUCLEOTIDE SEQUENCE [LARGE SCALE GENOMIC DNA]</scope>
    <source>
        <strain evidence="3 4">10D</strain>
    </source>
</reference>
<dbReference type="InterPro" id="IPR018307">
    <property type="entry name" value="ABL9/DENND6_dom"/>
</dbReference>
<gene>
    <name evidence="3" type="ORF">CYME_CMN275C</name>
</gene>
<dbReference type="PANTHER" id="PTHR31017">
    <property type="entry name" value="LATE SECRETORY PATHWAY PROTEIN AVL9-RELATED"/>
    <property type="match status" value="1"/>
</dbReference>
<dbReference type="RefSeq" id="XP_005537390.1">
    <property type="nucleotide sequence ID" value="XM_005537333.1"/>
</dbReference>
<feature type="region of interest" description="Disordered" evidence="1">
    <location>
        <begin position="362"/>
        <end position="395"/>
    </location>
</feature>
<reference evidence="3 4" key="1">
    <citation type="journal article" date="2004" name="Nature">
        <title>Genome sequence of the ultrasmall unicellular red alga Cyanidioschyzon merolae 10D.</title>
        <authorList>
            <person name="Matsuzaki M."/>
            <person name="Misumi O."/>
            <person name="Shin-i T."/>
            <person name="Maruyama S."/>
            <person name="Takahara M."/>
            <person name="Miyagishima S."/>
            <person name="Mori T."/>
            <person name="Nishida K."/>
            <person name="Yagisawa F."/>
            <person name="Nishida K."/>
            <person name="Yoshida Y."/>
            <person name="Nishimura Y."/>
            <person name="Nakao S."/>
            <person name="Kobayashi T."/>
            <person name="Momoyama Y."/>
            <person name="Higashiyama T."/>
            <person name="Minoda A."/>
            <person name="Sano M."/>
            <person name="Nomoto H."/>
            <person name="Oishi K."/>
            <person name="Hayashi H."/>
            <person name="Ohta F."/>
            <person name="Nishizaka S."/>
            <person name="Haga S."/>
            <person name="Miura S."/>
            <person name="Morishita T."/>
            <person name="Kabeya Y."/>
            <person name="Terasawa K."/>
            <person name="Suzuki Y."/>
            <person name="Ishii Y."/>
            <person name="Asakawa S."/>
            <person name="Takano H."/>
            <person name="Ohta N."/>
            <person name="Kuroiwa H."/>
            <person name="Tanaka K."/>
            <person name="Shimizu N."/>
            <person name="Sugano S."/>
            <person name="Sato N."/>
            <person name="Nozaki H."/>
            <person name="Ogasawara N."/>
            <person name="Kohara Y."/>
            <person name="Kuroiwa T."/>
        </authorList>
    </citation>
    <scope>NUCLEOTIDE SEQUENCE [LARGE SCALE GENOMIC DNA]</scope>
    <source>
        <strain evidence="3 4">10D</strain>
    </source>
</reference>
<evidence type="ECO:0000259" key="2">
    <source>
        <dbReference type="Pfam" id="PF09794"/>
    </source>
</evidence>
<feature type="domain" description="AVL9/DENND6" evidence="2">
    <location>
        <begin position="13"/>
        <end position="259"/>
    </location>
</feature>
<name>M1V9B5_CYAM1</name>
<keyword evidence="4" id="KW-1185">Reference proteome</keyword>
<dbReference type="KEGG" id="cme:CYME_CMN275C"/>
<proteinExistence type="predicted"/>
<dbReference type="InterPro" id="IPR051731">
    <property type="entry name" value="DENND11/AVL9_GEFs"/>
</dbReference>
<protein>
    <recommendedName>
        <fullName evidence="2">AVL9/DENND6 domain-containing protein</fullName>
    </recommendedName>
</protein>
<accession>M1V9B5</accession>
<dbReference type="eggNOG" id="KOG3823">
    <property type="taxonomic scope" value="Eukaryota"/>
</dbReference>
<organism evidence="3 4">
    <name type="scientific">Cyanidioschyzon merolae (strain NIES-3377 / 10D)</name>
    <name type="common">Unicellular red alga</name>
    <dbReference type="NCBI Taxonomy" id="280699"/>
    <lineage>
        <taxon>Eukaryota</taxon>
        <taxon>Rhodophyta</taxon>
        <taxon>Bangiophyceae</taxon>
        <taxon>Cyanidiales</taxon>
        <taxon>Cyanidiaceae</taxon>
        <taxon>Cyanidioschyzon</taxon>
    </lineage>
</organism>
<sequence>MLTGWTVHSPTVLSWVLVGFHAKHGHQIECAELADELSVNWQVNQPEERSGASAQNLSNDWLREVAVRALPDGAHERDHDIVYFTVRHCVTVDTLYGVACYRQRQVDCSRIASAEEAAATARGLVQKSVVLLSRWPLYALLASRLEPVVASYFAKHNFGQVDCFRTLVTTLNEEVAAALGDPEVQRLPVSTPVPVQRLPACLDRYVFGDTCLQQLVTRLRRDLLRLIKLVLLERRVLVVGSPVELVAKAVLSLVSVFPAECLEPPPNSGRDAALDLATCCTLAQLPFGLFDLYGSTGVIRVEPYVPLASLQPTLAERDADTAAATTTRWIVGVSTPVGRLFADACRSAGVFERSPVRSLFVTGRSASAQTPHSVPESMSPERSDTRPAKASWRPMNAFPQPPDALVHLERGRVYFTPELASLLELTRSEKRFIDELVHATARGALNESAVRARLQWYIVKLALIAAVAGDDAPMPAEQQPALIDELGLPFFQHWNRHTTHFRRWHASLHRAHATLRRNALGHVLRYASSMPTAVDEQQQQQHSMRASFEELDAGLGLHSLRQAWMRWWRSATSTDDTRRQSSWRVHHGTAVTRVESRGASDAWQRSWALPSISAGTIADEAWASSGEASTIPQAKAHLMTPAVAAAFTSTDITLLRDRLSP</sequence>
<dbReference type="GeneID" id="16995272"/>
<dbReference type="EMBL" id="AP006496">
    <property type="protein sequence ID" value="BAM81354.1"/>
    <property type="molecule type" value="Genomic_DNA"/>
</dbReference>